<dbReference type="InterPro" id="IPR015424">
    <property type="entry name" value="PyrdxlP-dep_Trfase"/>
</dbReference>
<dbReference type="OrthoDB" id="9808770at2"/>
<dbReference type="HOGENOM" id="CLU_017584_0_6_7"/>
<organism evidence="8 9">
    <name type="scientific">Sulfurospirillum deleyianum (strain ATCC 51133 / DSM 6946 / 5175)</name>
    <dbReference type="NCBI Taxonomy" id="525898"/>
    <lineage>
        <taxon>Bacteria</taxon>
        <taxon>Pseudomonadati</taxon>
        <taxon>Campylobacterota</taxon>
        <taxon>Epsilonproteobacteria</taxon>
        <taxon>Campylobacterales</taxon>
        <taxon>Sulfurospirillaceae</taxon>
        <taxon>Sulfurospirillum</taxon>
    </lineage>
</organism>
<dbReference type="Gene3D" id="3.40.640.10">
    <property type="entry name" value="Type I PLP-dependent aspartate aminotransferase-like (Major domain)"/>
    <property type="match status" value="1"/>
</dbReference>
<dbReference type="KEGG" id="sdl:Sdel_1642"/>
<reference evidence="8 9" key="2">
    <citation type="journal article" date="2010" name="Stand. Genomic Sci.">
        <title>Complete genome sequence of Sulfurospirillum deleyianum type strain (5175).</title>
        <authorList>
            <person name="Sikorski J."/>
            <person name="Lapidus A."/>
            <person name="Copeland A."/>
            <person name="Glavina Del Rio T."/>
            <person name="Nolan M."/>
            <person name="Lucas S."/>
            <person name="Chen F."/>
            <person name="Tice H."/>
            <person name="Cheng J.F."/>
            <person name="Saunders E."/>
            <person name="Bruce D."/>
            <person name="Goodwin L."/>
            <person name="Pitluck S."/>
            <person name="Ovchinnikova G."/>
            <person name="Pati A."/>
            <person name="Ivanova N."/>
            <person name="Mavromatis K."/>
            <person name="Chen A."/>
            <person name="Palaniappan K."/>
            <person name="Chain P."/>
            <person name="Land M."/>
            <person name="Hauser L."/>
            <person name="Chang Y.J."/>
            <person name="Jeffries C.D."/>
            <person name="Brettin T."/>
            <person name="Detter J.C."/>
            <person name="Han C."/>
            <person name="Rohde M."/>
            <person name="Lang E."/>
            <person name="Spring S."/>
            <person name="Goker M."/>
            <person name="Bristow J."/>
            <person name="Eisen J.A."/>
            <person name="Markowitz V."/>
            <person name="Hugenholtz P."/>
            <person name="Kyrpides N.C."/>
            <person name="Klenk H.P."/>
        </authorList>
    </citation>
    <scope>NUCLEOTIDE SEQUENCE [LARGE SCALE GENOMIC DNA]</scope>
    <source>
        <strain evidence="9">ATCC 51133 / DSM 6946 / 5175</strain>
    </source>
</reference>
<evidence type="ECO:0000256" key="2">
    <source>
        <dbReference type="ARBA" id="ARBA00007441"/>
    </source>
</evidence>
<gene>
    <name evidence="8" type="ordered locus">Sdel_1642</name>
</gene>
<dbReference type="GO" id="GO:1901605">
    <property type="term" value="P:alpha-amino acid metabolic process"/>
    <property type="evidence" value="ECO:0007669"/>
    <property type="project" value="TreeGrafter"/>
</dbReference>
<dbReference type="InterPro" id="IPR050859">
    <property type="entry name" value="Class-I_PLP-dep_aminotransf"/>
</dbReference>
<evidence type="ECO:0000256" key="3">
    <source>
        <dbReference type="ARBA" id="ARBA00011738"/>
    </source>
</evidence>
<dbReference type="CDD" id="cd00609">
    <property type="entry name" value="AAT_like"/>
    <property type="match status" value="1"/>
</dbReference>
<evidence type="ECO:0000256" key="1">
    <source>
        <dbReference type="ARBA" id="ARBA00001933"/>
    </source>
</evidence>
<comment type="cofactor">
    <cofactor evidence="1">
        <name>pyridoxal 5'-phosphate</name>
        <dbReference type="ChEBI" id="CHEBI:597326"/>
    </cofactor>
</comment>
<dbReference type="InterPro" id="IPR015421">
    <property type="entry name" value="PyrdxlP-dep_Trfase_major"/>
</dbReference>
<evidence type="ECO:0000256" key="4">
    <source>
        <dbReference type="ARBA" id="ARBA00022576"/>
    </source>
</evidence>
<dbReference type="Pfam" id="PF00155">
    <property type="entry name" value="Aminotran_1_2"/>
    <property type="match status" value="1"/>
</dbReference>
<evidence type="ECO:0000313" key="8">
    <source>
        <dbReference type="EMBL" id="ACZ12657.1"/>
    </source>
</evidence>
<sequence>MQTKFARRITTASRSFTRTILDLTAQNKIISFAGGLPDAALFPKERIAFHAKALLESDDARLFQYSNASGVDALKNEIAKQYASANPKEIMLTNGSQQGLDLVCKTFLDEKDCIVVEDPSYLAALGLFHMYNATIKAVPLHANGVDITALEKLFHEAKPKFFYTIPIFQNPTGYSYSLENRHEVVRLAKQYHVILLEDSPYEALRYDGKPSISFADLLPELTIALGTFSKTLAPDFRIGWMKAPSEVISALTLSKESTDLQNSKFFQHVCARMMQNGEIAEHVKTLIAHYRPKRNAMVNALKHSFKESIEFVIPEGGMFIWVDFKACDDSMKLFDKAIEKGVAFVPGSVFFADKRISSYGRLNYTNSSLEQIEEGVKALHTAYVELQSAL</sequence>
<dbReference type="InterPro" id="IPR004839">
    <property type="entry name" value="Aminotransferase_I/II_large"/>
</dbReference>
<dbReference type="PANTHER" id="PTHR42790">
    <property type="entry name" value="AMINOTRANSFERASE"/>
    <property type="match status" value="1"/>
</dbReference>
<evidence type="ECO:0000256" key="5">
    <source>
        <dbReference type="ARBA" id="ARBA00022679"/>
    </source>
</evidence>
<dbReference type="eggNOG" id="COG1167">
    <property type="taxonomic scope" value="Bacteria"/>
</dbReference>
<reference evidence="9" key="1">
    <citation type="submission" date="2009-11" db="EMBL/GenBank/DDBJ databases">
        <title>The complete genome of Sulfurospirillum deleyianum DSM 6946.</title>
        <authorList>
            <consortium name="US DOE Joint Genome Institute (JGI-PGF)"/>
            <person name="Lucas S."/>
            <person name="Copeland A."/>
            <person name="Lapidus A."/>
            <person name="Glavina del Rio T."/>
            <person name="Dalin E."/>
            <person name="Tice H."/>
            <person name="Bruce D."/>
            <person name="Goodwin L."/>
            <person name="Pitluck S."/>
            <person name="Kyrpides N."/>
            <person name="Mavromatis K."/>
            <person name="Ivanova N."/>
            <person name="Ovchinnikova G."/>
            <person name="Munk A.C."/>
            <person name="Lu M."/>
            <person name="Brettin T."/>
            <person name="Detter J.C."/>
            <person name="Han C."/>
            <person name="Tapia R."/>
            <person name="Larimer F."/>
            <person name="Land M."/>
            <person name="Hauser L."/>
            <person name="Markowitz V."/>
            <person name="Cheng J.F."/>
            <person name="Hugenholtz P."/>
            <person name="Woyke T."/>
            <person name="Wu D."/>
            <person name="Aumann P."/>
            <person name="Schneider S."/>
            <person name="Lang E."/>
            <person name="Spring S."/>
            <person name="Klenk H.P."/>
            <person name="Eisen J.A."/>
        </authorList>
    </citation>
    <scope>NUCLEOTIDE SEQUENCE [LARGE SCALE GENOMIC DNA]</scope>
    <source>
        <strain evidence="9">ATCC 51133 / DSM 6946 / 5175</strain>
    </source>
</reference>
<dbReference type="PANTHER" id="PTHR42790:SF19">
    <property type="entry name" value="KYNURENINE_ALPHA-AMINOADIPATE AMINOTRANSFERASE, MITOCHONDRIAL"/>
    <property type="match status" value="1"/>
</dbReference>
<keyword evidence="6" id="KW-0663">Pyridoxal phosphate</keyword>
<evidence type="ECO:0000259" key="7">
    <source>
        <dbReference type="Pfam" id="PF00155"/>
    </source>
</evidence>
<dbReference type="AlphaFoldDB" id="D1B3I7"/>
<dbReference type="FunFam" id="3.40.640.10:FF:000053">
    <property type="entry name" value="Aminotransferase, class I"/>
    <property type="match status" value="1"/>
</dbReference>
<comment type="subunit">
    <text evidence="3">Homodimer.</text>
</comment>
<comment type="similarity">
    <text evidence="2">Belongs to the class-I pyridoxal-phosphate-dependent aminotransferase family.</text>
</comment>
<dbReference type="STRING" id="525898.Sdel_1642"/>
<dbReference type="InterPro" id="IPR015422">
    <property type="entry name" value="PyrdxlP-dep_Trfase_small"/>
</dbReference>
<evidence type="ECO:0000313" key="9">
    <source>
        <dbReference type="Proteomes" id="UP000002222"/>
    </source>
</evidence>
<protein>
    <submittedName>
        <fullName evidence="8">Aminotransferase class I and II</fullName>
    </submittedName>
</protein>
<dbReference type="Gene3D" id="3.90.1150.10">
    <property type="entry name" value="Aspartate Aminotransferase, domain 1"/>
    <property type="match status" value="1"/>
</dbReference>
<dbReference type="Proteomes" id="UP000002222">
    <property type="component" value="Chromosome"/>
</dbReference>
<accession>D1B3I7</accession>
<dbReference type="GO" id="GO:0030170">
    <property type="term" value="F:pyridoxal phosphate binding"/>
    <property type="evidence" value="ECO:0007669"/>
    <property type="project" value="InterPro"/>
</dbReference>
<keyword evidence="9" id="KW-1185">Reference proteome</keyword>
<proteinExistence type="inferred from homology"/>
<keyword evidence="5 8" id="KW-0808">Transferase</keyword>
<name>D1B3I7_SULD5</name>
<keyword evidence="4 8" id="KW-0032">Aminotransferase</keyword>
<dbReference type="GO" id="GO:0008483">
    <property type="term" value="F:transaminase activity"/>
    <property type="evidence" value="ECO:0007669"/>
    <property type="project" value="UniProtKB-KW"/>
</dbReference>
<evidence type="ECO:0000256" key="6">
    <source>
        <dbReference type="ARBA" id="ARBA00022898"/>
    </source>
</evidence>
<dbReference type="SUPFAM" id="SSF53383">
    <property type="entry name" value="PLP-dependent transferases"/>
    <property type="match status" value="1"/>
</dbReference>
<dbReference type="RefSeq" id="WP_012857407.1">
    <property type="nucleotide sequence ID" value="NC_013512.1"/>
</dbReference>
<feature type="domain" description="Aminotransferase class I/classII large" evidence="7">
    <location>
        <begin position="51"/>
        <end position="379"/>
    </location>
</feature>
<dbReference type="EMBL" id="CP001816">
    <property type="protein sequence ID" value="ACZ12657.1"/>
    <property type="molecule type" value="Genomic_DNA"/>
</dbReference>